<gene>
    <name evidence="1" type="ORF">UFOVP972_261</name>
</gene>
<evidence type="ECO:0000313" key="1">
    <source>
        <dbReference type="EMBL" id="CAB4175582.1"/>
    </source>
</evidence>
<keyword evidence="1" id="KW-0645">Protease</keyword>
<dbReference type="Pfam" id="PF03420">
    <property type="entry name" value="Peptidase_S77"/>
    <property type="match status" value="1"/>
</dbReference>
<sequence length="657" mass="74413">MSNLNSAQINNGDWVLVVENVGEKLRVSESSSSGAVLEGVCAVFGQMNNNRRVYEKSEYLPHLTYLQEKITKRQLVGTVDHPQHFEPKLSEASHIIEALNYDGGDKVYIKVRLLENTPHGKLAKALLDGGVQLSVSSRAAGQVSESGYVKLQRIFTYDLVGEPGFTEAVLRKTVSESLKNDFSMITESYNSMKENSFIQKSGLMDISESLNFADNFKVYKINKLENSSGTKFQGTLQEQKNNNTMAEFVTKEQMDKYSEVLKTQFNGIKKELKNHKSILESTQSTGNNSSEIVGFVNYLAESLEGIINFTDYLSHKLNESVKYTEHVSETVNNSIEYSSYLGEKLNQSVNYQDYISEKLNESINYAEYVKENVNNSIKYQNYLAEELDKGLQYVEYVAEGTNRSIEFGEYLSENINLNRDYSQYLAETVGKTIGYAEYLAESLGEGNVVGTRNVLGGVSKLHESNSIDNLISKVDQVITEVNDKSSKAVLESKYPFLKVMNEANKKSFFGLESNTKQAIVEALNGSVWFNENDIVGIMEAVVNHKEQNIPTYIRFMPAEYKPTWNEMNENEKSKVHAKAQLYTVNTPYQVKSFWDDIDMRGINERIEIQKHNTKKMQQLNESQSTEGLIPVDQVVEMQRGYSQGYLEVMMRSANSRL</sequence>
<reference evidence="1" key="1">
    <citation type="submission" date="2020-05" db="EMBL/GenBank/DDBJ databases">
        <authorList>
            <person name="Chiriac C."/>
            <person name="Salcher M."/>
            <person name="Ghai R."/>
            <person name="Kavagutti S V."/>
        </authorList>
    </citation>
    <scope>NUCLEOTIDE SEQUENCE</scope>
</reference>
<proteinExistence type="predicted"/>
<organism evidence="1">
    <name type="scientific">uncultured Caudovirales phage</name>
    <dbReference type="NCBI Taxonomy" id="2100421"/>
    <lineage>
        <taxon>Viruses</taxon>
        <taxon>Duplodnaviria</taxon>
        <taxon>Heunggongvirae</taxon>
        <taxon>Uroviricota</taxon>
        <taxon>Caudoviricetes</taxon>
        <taxon>Peduoviridae</taxon>
        <taxon>Maltschvirus</taxon>
        <taxon>Maltschvirus maltsch</taxon>
    </lineage>
</organism>
<dbReference type="EMBL" id="LR796923">
    <property type="protein sequence ID" value="CAB4175582.1"/>
    <property type="molecule type" value="Genomic_DNA"/>
</dbReference>
<dbReference type="InterPro" id="IPR005082">
    <property type="entry name" value="Peptidase_U9_T4_prohead"/>
</dbReference>
<accession>A0A6J5PWK8</accession>
<name>A0A6J5PWK8_9CAUD</name>
<dbReference type="GO" id="GO:0008233">
    <property type="term" value="F:peptidase activity"/>
    <property type="evidence" value="ECO:0007669"/>
    <property type="project" value="UniProtKB-KW"/>
</dbReference>
<protein>
    <submittedName>
        <fullName evidence="1">Peptidase U9, T4 prohead protease</fullName>
    </submittedName>
</protein>
<keyword evidence="1" id="KW-0378">Hydrolase</keyword>
<dbReference type="GO" id="GO:0006508">
    <property type="term" value="P:proteolysis"/>
    <property type="evidence" value="ECO:0007669"/>
    <property type="project" value="UniProtKB-KW"/>
</dbReference>